<organism evidence="1 2">
    <name type="scientific">Parathielavia appendiculata</name>
    <dbReference type="NCBI Taxonomy" id="2587402"/>
    <lineage>
        <taxon>Eukaryota</taxon>
        <taxon>Fungi</taxon>
        <taxon>Dikarya</taxon>
        <taxon>Ascomycota</taxon>
        <taxon>Pezizomycotina</taxon>
        <taxon>Sordariomycetes</taxon>
        <taxon>Sordariomycetidae</taxon>
        <taxon>Sordariales</taxon>
        <taxon>Chaetomiaceae</taxon>
        <taxon>Parathielavia</taxon>
    </lineage>
</organism>
<evidence type="ECO:0000313" key="1">
    <source>
        <dbReference type="EMBL" id="KAK4118987.1"/>
    </source>
</evidence>
<dbReference type="GeneID" id="87834024"/>
<gene>
    <name evidence="1" type="ORF">N657DRAFT_694029</name>
</gene>
<dbReference type="PANTHER" id="PTHR47582">
    <property type="entry name" value="P450, PUTATIVE (EUROFUNG)-RELATED"/>
    <property type="match status" value="1"/>
</dbReference>
<keyword evidence="2" id="KW-1185">Reference proteome</keyword>
<protein>
    <submittedName>
        <fullName evidence="1">Uncharacterized protein</fullName>
    </submittedName>
</protein>
<dbReference type="PANTHER" id="PTHR47582:SF1">
    <property type="entry name" value="P450, PUTATIVE (EUROFUNG)-RELATED"/>
    <property type="match status" value="1"/>
</dbReference>
<evidence type="ECO:0000313" key="2">
    <source>
        <dbReference type="Proteomes" id="UP001302602"/>
    </source>
</evidence>
<dbReference type="EMBL" id="MU853255">
    <property type="protein sequence ID" value="KAK4118987.1"/>
    <property type="molecule type" value="Genomic_DNA"/>
</dbReference>
<dbReference type="RefSeq" id="XP_062642760.1">
    <property type="nucleotide sequence ID" value="XM_062797257.1"/>
</dbReference>
<proteinExistence type="predicted"/>
<reference evidence="1" key="2">
    <citation type="submission" date="2023-05" db="EMBL/GenBank/DDBJ databases">
        <authorList>
            <consortium name="Lawrence Berkeley National Laboratory"/>
            <person name="Steindorff A."/>
            <person name="Hensen N."/>
            <person name="Bonometti L."/>
            <person name="Westerberg I."/>
            <person name="Brannstrom I.O."/>
            <person name="Guillou S."/>
            <person name="Cros-Aarteil S."/>
            <person name="Calhoun S."/>
            <person name="Haridas S."/>
            <person name="Kuo A."/>
            <person name="Mondo S."/>
            <person name="Pangilinan J."/>
            <person name="Riley R."/>
            <person name="Labutti K."/>
            <person name="Andreopoulos B."/>
            <person name="Lipzen A."/>
            <person name="Chen C."/>
            <person name="Yanf M."/>
            <person name="Daum C."/>
            <person name="Ng V."/>
            <person name="Clum A."/>
            <person name="Ohm R."/>
            <person name="Martin F."/>
            <person name="Silar P."/>
            <person name="Natvig D."/>
            <person name="Lalanne C."/>
            <person name="Gautier V."/>
            <person name="Ament-Velasquez S.L."/>
            <person name="Kruys A."/>
            <person name="Hutchinson M.I."/>
            <person name="Powell A.J."/>
            <person name="Barry K."/>
            <person name="Miller A.N."/>
            <person name="Grigoriev I.V."/>
            <person name="Debuchy R."/>
            <person name="Gladieux P."/>
            <person name="Thoren M.H."/>
            <person name="Johannesson H."/>
        </authorList>
    </citation>
    <scope>NUCLEOTIDE SEQUENCE</scope>
    <source>
        <strain evidence="1">CBS 731.68</strain>
    </source>
</reference>
<sequence length="154" mass="17161">MALEKIPANACHRHITIVTRKHEAAGAEIYTLAVLNFKAYKQSKALSFRPFLQLTARKYGDASAAAYDIFGGSLPDDLSHTAKLGLLPGPNLDNLNMHNMRMGQRVLVDIDDFLKSGEVYLLQWARHTIVQATSCAVYGEQHPFVDPDVESAYW</sequence>
<dbReference type="AlphaFoldDB" id="A0AAN6YZ37"/>
<dbReference type="Proteomes" id="UP001302602">
    <property type="component" value="Unassembled WGS sequence"/>
</dbReference>
<accession>A0AAN6YZ37</accession>
<reference evidence="1" key="1">
    <citation type="journal article" date="2023" name="Mol. Phylogenet. Evol.">
        <title>Genome-scale phylogeny and comparative genomics of the fungal order Sordariales.</title>
        <authorList>
            <person name="Hensen N."/>
            <person name="Bonometti L."/>
            <person name="Westerberg I."/>
            <person name="Brannstrom I.O."/>
            <person name="Guillou S."/>
            <person name="Cros-Aarteil S."/>
            <person name="Calhoun S."/>
            <person name="Haridas S."/>
            <person name="Kuo A."/>
            <person name="Mondo S."/>
            <person name="Pangilinan J."/>
            <person name="Riley R."/>
            <person name="LaButti K."/>
            <person name="Andreopoulos B."/>
            <person name="Lipzen A."/>
            <person name="Chen C."/>
            <person name="Yan M."/>
            <person name="Daum C."/>
            <person name="Ng V."/>
            <person name="Clum A."/>
            <person name="Steindorff A."/>
            <person name="Ohm R.A."/>
            <person name="Martin F."/>
            <person name="Silar P."/>
            <person name="Natvig D.O."/>
            <person name="Lalanne C."/>
            <person name="Gautier V."/>
            <person name="Ament-Velasquez S.L."/>
            <person name="Kruys A."/>
            <person name="Hutchinson M.I."/>
            <person name="Powell A.J."/>
            <person name="Barry K."/>
            <person name="Miller A.N."/>
            <person name="Grigoriev I.V."/>
            <person name="Debuchy R."/>
            <person name="Gladieux P."/>
            <person name="Hiltunen Thoren M."/>
            <person name="Johannesson H."/>
        </authorList>
    </citation>
    <scope>NUCLEOTIDE SEQUENCE</scope>
    <source>
        <strain evidence="1">CBS 731.68</strain>
    </source>
</reference>
<comment type="caution">
    <text evidence="1">The sequence shown here is derived from an EMBL/GenBank/DDBJ whole genome shotgun (WGS) entry which is preliminary data.</text>
</comment>
<dbReference type="InterPro" id="IPR053007">
    <property type="entry name" value="CYP450_monoxygenase_sec-met"/>
</dbReference>
<name>A0AAN6YZ37_9PEZI</name>